<keyword evidence="3" id="KW-1185">Reference proteome</keyword>
<keyword evidence="1" id="KW-0732">Signal</keyword>
<gene>
    <name evidence="2" type="ORF">QEZ52_12090</name>
</gene>
<accession>A0ABZ2XMS1</accession>
<dbReference type="EMBL" id="CP123584">
    <property type="protein sequence ID" value="WZK87361.1"/>
    <property type="molecule type" value="Genomic_DNA"/>
</dbReference>
<name>A0ABZ2XMS1_9RHOB</name>
<evidence type="ECO:0008006" key="4">
    <source>
        <dbReference type="Google" id="ProtNLM"/>
    </source>
</evidence>
<organism evidence="2 3">
    <name type="scientific">Aliisedimentitalea scapharcae</name>
    <dbReference type="NCBI Taxonomy" id="1524259"/>
    <lineage>
        <taxon>Bacteria</taxon>
        <taxon>Pseudomonadati</taxon>
        <taxon>Pseudomonadota</taxon>
        <taxon>Alphaproteobacteria</taxon>
        <taxon>Rhodobacterales</taxon>
        <taxon>Roseobacteraceae</taxon>
        <taxon>Aliisedimentitalea</taxon>
    </lineage>
</organism>
<feature type="signal peptide" evidence="1">
    <location>
        <begin position="1"/>
        <end position="27"/>
    </location>
</feature>
<evidence type="ECO:0000256" key="1">
    <source>
        <dbReference type="SAM" id="SignalP"/>
    </source>
</evidence>
<protein>
    <recommendedName>
        <fullName evidence="4">Lipoprotein</fullName>
    </recommendedName>
</protein>
<proteinExistence type="predicted"/>
<feature type="chain" id="PRO_5047314812" description="Lipoprotein" evidence="1">
    <location>
        <begin position="28"/>
        <end position="180"/>
    </location>
</feature>
<dbReference type="Proteomes" id="UP001623232">
    <property type="component" value="Chromosome"/>
</dbReference>
<sequence>MMRISVTLLLISTLVLSSCGSWQTSNANPRNWFGRSNSIPADTEVGGEPLLLTETNPLLPANGGKGLFSRPEPEDVSQSVETITSLKIERTPTGAIIYATALASRQGAFAAGLRLQEPDEDAPSVMTLSFRVNYPANPTPVGSDRTRTVHAAYSITHQQLAQIRTVRVEGAQNARESRRQ</sequence>
<evidence type="ECO:0000313" key="2">
    <source>
        <dbReference type="EMBL" id="WZK87361.1"/>
    </source>
</evidence>
<dbReference type="PROSITE" id="PS51257">
    <property type="entry name" value="PROKAR_LIPOPROTEIN"/>
    <property type="match status" value="1"/>
</dbReference>
<evidence type="ECO:0000313" key="3">
    <source>
        <dbReference type="Proteomes" id="UP001623232"/>
    </source>
</evidence>
<reference evidence="2 3" key="1">
    <citation type="submission" date="2023-04" db="EMBL/GenBank/DDBJ databases">
        <title>Complete genome sequence of Alisedimentitalea scapharcae.</title>
        <authorList>
            <person name="Rong J.-C."/>
            <person name="Yi M.-L."/>
            <person name="Zhao Q."/>
        </authorList>
    </citation>
    <scope>NUCLEOTIDE SEQUENCE [LARGE SCALE GENOMIC DNA]</scope>
    <source>
        <strain evidence="2 3">KCTC 42119</strain>
    </source>
</reference>
<dbReference type="RefSeq" id="WP_406644606.1">
    <property type="nucleotide sequence ID" value="NZ_CP123584.1"/>
</dbReference>